<sequence length="193" mass="21548">MQKFNSTGTHSNTLPRDAELQLRLADSGGSGEGKENGAGKHFLAQPEEESSFCTKRKMLVGLDVICLCVGFLILLFWQRKLPSERGSEKPTRHSMSAREGPGILNCFLCDCMCACSCVNVWVWVFLCMRHRGCECGHPTTAAMCVLFVDKFASRVLLHVFRPRSNTHFEVTKHTGVTLWLTDGEPLKMAQSNH</sequence>
<keyword evidence="1" id="KW-1133">Transmembrane helix</keyword>
<organism evidence="2 3">
    <name type="scientific">Collichthys lucidus</name>
    <name type="common">Big head croaker</name>
    <name type="synonym">Sciaena lucida</name>
    <dbReference type="NCBI Taxonomy" id="240159"/>
    <lineage>
        <taxon>Eukaryota</taxon>
        <taxon>Metazoa</taxon>
        <taxon>Chordata</taxon>
        <taxon>Craniata</taxon>
        <taxon>Vertebrata</taxon>
        <taxon>Euteleostomi</taxon>
        <taxon>Actinopterygii</taxon>
        <taxon>Neopterygii</taxon>
        <taxon>Teleostei</taxon>
        <taxon>Neoteleostei</taxon>
        <taxon>Acanthomorphata</taxon>
        <taxon>Eupercaria</taxon>
        <taxon>Sciaenidae</taxon>
        <taxon>Collichthys</taxon>
    </lineage>
</organism>
<evidence type="ECO:0000256" key="1">
    <source>
        <dbReference type="SAM" id="Phobius"/>
    </source>
</evidence>
<reference evidence="2 3" key="1">
    <citation type="submission" date="2019-01" db="EMBL/GenBank/DDBJ databases">
        <title>Genome Assembly of Collichthys lucidus.</title>
        <authorList>
            <person name="Cai M."/>
            <person name="Xiao S."/>
        </authorList>
    </citation>
    <scope>NUCLEOTIDE SEQUENCE [LARGE SCALE GENOMIC DNA]</scope>
    <source>
        <strain evidence="2">JT15FE1705JMU</strain>
        <tissue evidence="2">Muscle</tissue>
    </source>
</reference>
<accession>A0A4U5VUM7</accession>
<feature type="transmembrane region" description="Helical" evidence="1">
    <location>
        <begin position="58"/>
        <end position="77"/>
    </location>
</feature>
<keyword evidence="1" id="KW-0812">Transmembrane</keyword>
<dbReference type="Proteomes" id="UP000298787">
    <property type="component" value="Chromosome 23"/>
</dbReference>
<name>A0A4U5VUM7_COLLU</name>
<dbReference type="EMBL" id="CM014100">
    <property type="protein sequence ID" value="TKS92071.1"/>
    <property type="molecule type" value="Genomic_DNA"/>
</dbReference>
<proteinExistence type="predicted"/>
<keyword evidence="1" id="KW-0472">Membrane</keyword>
<gene>
    <name evidence="2" type="ORF">D9C73_025728</name>
</gene>
<evidence type="ECO:0000313" key="2">
    <source>
        <dbReference type="EMBL" id="TKS92071.1"/>
    </source>
</evidence>
<feature type="transmembrane region" description="Helical" evidence="1">
    <location>
        <begin position="102"/>
        <end position="126"/>
    </location>
</feature>
<keyword evidence="3" id="KW-1185">Reference proteome</keyword>
<dbReference type="STRING" id="240159.A0A4U5VUM7"/>
<protein>
    <submittedName>
        <fullName evidence="2">Uncharacterized protein</fullName>
    </submittedName>
</protein>
<dbReference type="AlphaFoldDB" id="A0A4U5VUM7"/>
<evidence type="ECO:0000313" key="3">
    <source>
        <dbReference type="Proteomes" id="UP000298787"/>
    </source>
</evidence>